<evidence type="ECO:0000313" key="4">
    <source>
        <dbReference type="Proteomes" id="UP000582231"/>
    </source>
</evidence>
<evidence type="ECO:0000313" key="3">
    <source>
        <dbReference type="EMBL" id="NYD32157.1"/>
    </source>
</evidence>
<gene>
    <name evidence="3" type="ORF">BJ958_003703</name>
</gene>
<comment type="caution">
    <text evidence="3">The sequence shown here is derived from an EMBL/GenBank/DDBJ whole genome shotgun (WGS) entry which is preliminary data.</text>
</comment>
<proteinExistence type="predicted"/>
<dbReference type="EMBL" id="JACCBF010000001">
    <property type="protein sequence ID" value="NYD32157.1"/>
    <property type="molecule type" value="Genomic_DNA"/>
</dbReference>
<dbReference type="InterPro" id="IPR035940">
    <property type="entry name" value="CAP_sf"/>
</dbReference>
<feature type="signal peptide" evidence="1">
    <location>
        <begin position="1"/>
        <end position="31"/>
    </location>
</feature>
<feature type="chain" id="PRO_5032466418" evidence="1">
    <location>
        <begin position="32"/>
        <end position="219"/>
    </location>
</feature>
<keyword evidence="4" id="KW-1185">Reference proteome</keyword>
<feature type="domain" description="SCP" evidence="2">
    <location>
        <begin position="101"/>
        <end position="216"/>
    </location>
</feature>
<organism evidence="3 4">
    <name type="scientific">Nocardioides kongjuensis</name>
    <dbReference type="NCBI Taxonomy" id="349522"/>
    <lineage>
        <taxon>Bacteria</taxon>
        <taxon>Bacillati</taxon>
        <taxon>Actinomycetota</taxon>
        <taxon>Actinomycetes</taxon>
        <taxon>Propionibacteriales</taxon>
        <taxon>Nocardioidaceae</taxon>
        <taxon>Nocardioides</taxon>
    </lineage>
</organism>
<evidence type="ECO:0000256" key="1">
    <source>
        <dbReference type="SAM" id="SignalP"/>
    </source>
</evidence>
<evidence type="ECO:0000259" key="2">
    <source>
        <dbReference type="Pfam" id="PF00188"/>
    </source>
</evidence>
<dbReference type="InterPro" id="IPR014044">
    <property type="entry name" value="CAP_dom"/>
</dbReference>
<protein>
    <submittedName>
        <fullName evidence="3">Uncharacterized protein YkwD</fullName>
    </submittedName>
</protein>
<reference evidence="3 4" key="1">
    <citation type="submission" date="2020-07" db="EMBL/GenBank/DDBJ databases">
        <title>Sequencing the genomes of 1000 actinobacteria strains.</title>
        <authorList>
            <person name="Klenk H.-P."/>
        </authorList>
    </citation>
    <scope>NUCLEOTIDE SEQUENCE [LARGE SCALE GENOMIC DNA]</scope>
    <source>
        <strain evidence="3 4">DSM 19082</strain>
    </source>
</reference>
<sequence length="219" mass="23197">MLLRCTRLAATATLTVLVSLPVALRATPATAAPEAPRTVAAPTTDTPPLAGTLTNLLTSLLAALLGGQKSVPAPQPSTPGATAPAPIPMSVAADLEDRVVTLVNRRRARAGCRALRPNESLRASARAHSVGMAQYRTMTHFLPGEAGLGERITFAGYHGWRRVAENVATGYGSPKAVMQAWMASPGHRANILDCRLRHLGVGVVAQGNQLWWTQDFARR</sequence>
<dbReference type="PANTHER" id="PTHR31157">
    <property type="entry name" value="SCP DOMAIN-CONTAINING PROTEIN"/>
    <property type="match status" value="1"/>
</dbReference>
<accession>A0A852RFR8</accession>
<dbReference type="Proteomes" id="UP000582231">
    <property type="component" value="Unassembled WGS sequence"/>
</dbReference>
<dbReference type="AlphaFoldDB" id="A0A852RFR8"/>
<name>A0A852RFR8_9ACTN</name>
<dbReference type="SUPFAM" id="SSF55797">
    <property type="entry name" value="PR-1-like"/>
    <property type="match status" value="1"/>
</dbReference>
<dbReference type="CDD" id="cd05379">
    <property type="entry name" value="CAP_bacterial"/>
    <property type="match status" value="1"/>
</dbReference>
<keyword evidence="1" id="KW-0732">Signal</keyword>
<dbReference type="RefSeq" id="WP_179728373.1">
    <property type="nucleotide sequence ID" value="NZ_BAABEF010000001.1"/>
</dbReference>
<dbReference type="Gene3D" id="3.40.33.10">
    <property type="entry name" value="CAP"/>
    <property type="match status" value="1"/>
</dbReference>
<dbReference type="PANTHER" id="PTHR31157:SF1">
    <property type="entry name" value="SCP DOMAIN-CONTAINING PROTEIN"/>
    <property type="match status" value="1"/>
</dbReference>
<dbReference type="Pfam" id="PF00188">
    <property type="entry name" value="CAP"/>
    <property type="match status" value="1"/>
</dbReference>